<organism evidence="1 4">
    <name type="scientific">Rhizophagus irregularis</name>
    <dbReference type="NCBI Taxonomy" id="588596"/>
    <lineage>
        <taxon>Eukaryota</taxon>
        <taxon>Fungi</taxon>
        <taxon>Fungi incertae sedis</taxon>
        <taxon>Mucoromycota</taxon>
        <taxon>Glomeromycotina</taxon>
        <taxon>Glomeromycetes</taxon>
        <taxon>Glomerales</taxon>
        <taxon>Glomeraceae</taxon>
        <taxon>Rhizophagus</taxon>
    </lineage>
</organism>
<evidence type="ECO:0000313" key="2">
    <source>
        <dbReference type="EMBL" id="PKC68979.1"/>
    </source>
</evidence>
<evidence type="ECO:0000313" key="4">
    <source>
        <dbReference type="Proteomes" id="UP000232722"/>
    </source>
</evidence>
<reference evidence="1 4" key="1">
    <citation type="submission" date="2016-04" db="EMBL/GenBank/DDBJ databases">
        <title>Genome analyses suggest a sexual origin of heterokaryosis in a supposedly ancient asexual fungus.</title>
        <authorList>
            <person name="Ropars J."/>
            <person name="Sedzielewska K."/>
            <person name="Noel J."/>
            <person name="Charron P."/>
            <person name="Farinelli L."/>
            <person name="Marton T."/>
            <person name="Kruger M."/>
            <person name="Pelin A."/>
            <person name="Brachmann A."/>
            <person name="Corradi N."/>
        </authorList>
    </citation>
    <scope>NUCLEOTIDE SEQUENCE [LARGE SCALE GENOMIC DNA]</scope>
    <source>
        <strain evidence="1 4">A5</strain>
    </source>
</reference>
<dbReference type="Proteomes" id="UP000232688">
    <property type="component" value="Unassembled WGS sequence"/>
</dbReference>
<name>A0A2I1EPC0_9GLOM</name>
<protein>
    <submittedName>
        <fullName evidence="1">Uncharacterized protein</fullName>
    </submittedName>
</protein>
<sequence length="74" mass="8590">MTMNIDVSSISLLENDASFLNVLIYNIYLLFALKLIDFVKPGFILFILNQITELILYTMNTNPYEAEKAKCFEF</sequence>
<reference evidence="1 4" key="2">
    <citation type="submission" date="2017-09" db="EMBL/GenBank/DDBJ databases">
        <title>Extensive intraspecific genome diversity in a model arbuscular mycorrhizal fungus.</title>
        <authorList>
            <person name="Chen E.C."/>
            <person name="Morin E."/>
            <person name="Beaudet D."/>
            <person name="Noel J."/>
            <person name="Ndikumana S."/>
            <person name="Charron P."/>
            <person name="St-Onge C."/>
            <person name="Giorgi J."/>
            <person name="Grigoriev I.V."/>
            <person name="Roux C."/>
            <person name="Martin F.M."/>
            <person name="Corradi N."/>
        </authorList>
    </citation>
    <scope>NUCLEOTIDE SEQUENCE [LARGE SCALE GENOMIC DNA]</scope>
    <source>
        <strain evidence="1 4">A5</strain>
    </source>
</reference>
<proteinExistence type="predicted"/>
<dbReference type="Proteomes" id="UP000232722">
    <property type="component" value="Unassembled WGS sequence"/>
</dbReference>
<dbReference type="AlphaFoldDB" id="A0A2I1EPC0"/>
<dbReference type="EMBL" id="LLXH01000301">
    <property type="protein sequence ID" value="PKC68979.1"/>
    <property type="molecule type" value="Genomic_DNA"/>
</dbReference>
<evidence type="ECO:0000313" key="1">
    <source>
        <dbReference type="EMBL" id="PKC08180.1"/>
    </source>
</evidence>
<dbReference type="VEuPathDB" id="FungiDB:RhiirA1_416256"/>
<dbReference type="EMBL" id="LLXJ01000569">
    <property type="protein sequence ID" value="PKC08180.1"/>
    <property type="molecule type" value="Genomic_DNA"/>
</dbReference>
<accession>A0A2I1EPC0</accession>
<comment type="caution">
    <text evidence="1">The sequence shown here is derived from an EMBL/GenBank/DDBJ whole genome shotgun (WGS) entry which is preliminary data.</text>
</comment>
<reference evidence="2 3" key="3">
    <citation type="submission" date="2017-10" db="EMBL/GenBank/DDBJ databases">
        <title>Extensive intraspecific genome diversity in a model arbuscular mycorrhizal fungus.</title>
        <authorList>
            <person name="Chen E.C.H."/>
            <person name="Morin E."/>
            <person name="Baudet D."/>
            <person name="Noel J."/>
            <person name="Ndikumana S."/>
            <person name="Charron P."/>
            <person name="St-Onge C."/>
            <person name="Giorgi J."/>
            <person name="Grigoriev I.V."/>
            <person name="Roux C."/>
            <person name="Martin F.M."/>
            <person name="Corradi N."/>
        </authorList>
    </citation>
    <scope>NUCLEOTIDE SEQUENCE [LARGE SCALE GENOMIC DNA]</scope>
    <source>
        <strain evidence="2 3">A1</strain>
    </source>
</reference>
<gene>
    <name evidence="2" type="ORF">RhiirA1_416256</name>
    <name evidence="1" type="ORF">RhiirA5_358270</name>
</gene>
<evidence type="ECO:0000313" key="3">
    <source>
        <dbReference type="Proteomes" id="UP000232688"/>
    </source>
</evidence>
<reference evidence="2 3" key="4">
    <citation type="submission" date="2017-10" db="EMBL/GenBank/DDBJ databases">
        <title>Genome analyses suggest a sexual origin of heterokaryosis in a supposedly ancient asexual fungus.</title>
        <authorList>
            <person name="Corradi N."/>
            <person name="Sedzielewska K."/>
            <person name="Noel J."/>
            <person name="Charron P."/>
            <person name="Farinelli L."/>
            <person name="Marton T."/>
            <person name="Kruger M."/>
            <person name="Pelin A."/>
            <person name="Brachmann A."/>
            <person name="Corradi N."/>
        </authorList>
    </citation>
    <scope>NUCLEOTIDE SEQUENCE [LARGE SCALE GENOMIC DNA]</scope>
    <source>
        <strain evidence="2 3">A1</strain>
    </source>
</reference>